<gene>
    <name evidence="15" type="primary">dak1-1</name>
    <name evidence="15" type="ORF">CGCSCA2_v003890</name>
</gene>
<evidence type="ECO:0000259" key="14">
    <source>
        <dbReference type="PROSITE" id="PS51481"/>
    </source>
</evidence>
<dbReference type="PANTHER" id="PTHR28629">
    <property type="entry name" value="TRIOKINASE/FMN CYCLASE"/>
    <property type="match status" value="1"/>
</dbReference>
<keyword evidence="5" id="KW-0547">Nucleotide-binding</keyword>
<accession>A0A9P5EXP9</accession>
<dbReference type="FunFam" id="1.25.40.340:FF:000001">
    <property type="entry name" value="Dihydroxyacetone kinase 1"/>
    <property type="match status" value="1"/>
</dbReference>
<dbReference type="FunFam" id="3.40.50.10440:FF:000001">
    <property type="entry name" value="Dihydroxyacetone kinase, DhaK subunit"/>
    <property type="match status" value="1"/>
</dbReference>
<evidence type="ECO:0000256" key="1">
    <source>
        <dbReference type="ARBA" id="ARBA00003264"/>
    </source>
</evidence>
<feature type="binding site" evidence="12">
    <location>
        <begin position="55"/>
        <end position="58"/>
    </location>
    <ligand>
        <name>substrate</name>
    </ligand>
</feature>
<dbReference type="NCBIfam" id="TIGR02361">
    <property type="entry name" value="dak_ATP"/>
    <property type="match status" value="1"/>
</dbReference>
<dbReference type="PANTHER" id="PTHR28629:SF14">
    <property type="entry name" value="DIHYDROXYACETONE KINASE 1"/>
    <property type="match status" value="1"/>
</dbReference>
<evidence type="ECO:0000256" key="12">
    <source>
        <dbReference type="PIRSR" id="PIRSR612734-2"/>
    </source>
</evidence>
<evidence type="ECO:0000256" key="3">
    <source>
        <dbReference type="ARBA" id="ARBA00008757"/>
    </source>
</evidence>
<dbReference type="FunFam" id="3.30.1180.20:FF:000001">
    <property type="entry name" value="Dihydroxyacetone kinase 1"/>
    <property type="match status" value="1"/>
</dbReference>
<keyword evidence="4" id="KW-0808">Transferase</keyword>
<name>A0A9P5EXP9_COLSI</name>
<dbReference type="InterPro" id="IPR004006">
    <property type="entry name" value="DhaK_dom"/>
</dbReference>
<dbReference type="InterPro" id="IPR036117">
    <property type="entry name" value="DhaL_dom_sf"/>
</dbReference>
<evidence type="ECO:0000256" key="7">
    <source>
        <dbReference type="ARBA" id="ARBA00022798"/>
    </source>
</evidence>
<comment type="catalytic activity">
    <reaction evidence="9">
        <text>D-glyceraldehyde + ATP = D-glyceraldehyde 3-phosphate + ADP + H(+)</text>
        <dbReference type="Rhea" id="RHEA:13941"/>
        <dbReference type="ChEBI" id="CHEBI:15378"/>
        <dbReference type="ChEBI" id="CHEBI:17378"/>
        <dbReference type="ChEBI" id="CHEBI:30616"/>
        <dbReference type="ChEBI" id="CHEBI:59776"/>
        <dbReference type="ChEBI" id="CHEBI:456216"/>
        <dbReference type="EC" id="2.7.1.28"/>
    </reaction>
</comment>
<dbReference type="GO" id="GO:0005524">
    <property type="term" value="F:ATP binding"/>
    <property type="evidence" value="ECO:0007669"/>
    <property type="project" value="UniProtKB-KW"/>
</dbReference>
<dbReference type="Gene3D" id="3.30.1180.20">
    <property type="entry name" value="Dihydroxyacetone kinase, domain 2"/>
    <property type="match status" value="1"/>
</dbReference>
<dbReference type="GO" id="GO:0019563">
    <property type="term" value="P:glycerol catabolic process"/>
    <property type="evidence" value="ECO:0007669"/>
    <property type="project" value="TreeGrafter"/>
</dbReference>
<dbReference type="Pfam" id="PF02733">
    <property type="entry name" value="Dak1"/>
    <property type="match status" value="1"/>
</dbReference>
<evidence type="ECO:0000313" key="15">
    <source>
        <dbReference type="EMBL" id="KAF4861885.1"/>
    </source>
</evidence>
<comment type="function">
    <text evidence="1">Catalyzes both the phosphorylation of dihydroxyacetone and of glyceraldehyde.</text>
</comment>
<evidence type="ECO:0000256" key="11">
    <source>
        <dbReference type="PIRSR" id="PIRSR612734-1"/>
    </source>
</evidence>
<keyword evidence="6 15" id="KW-0418">Kinase</keyword>
<dbReference type="GO" id="GO:0005829">
    <property type="term" value="C:cytosol"/>
    <property type="evidence" value="ECO:0007669"/>
    <property type="project" value="TreeGrafter"/>
</dbReference>
<dbReference type="InterPro" id="IPR012734">
    <property type="entry name" value="DhaK_ATP"/>
</dbReference>
<evidence type="ECO:0000313" key="16">
    <source>
        <dbReference type="Proteomes" id="UP000711996"/>
    </source>
</evidence>
<evidence type="ECO:0000256" key="5">
    <source>
        <dbReference type="ARBA" id="ARBA00022741"/>
    </source>
</evidence>
<keyword evidence="8" id="KW-0067">ATP-binding</keyword>
<evidence type="ECO:0000256" key="9">
    <source>
        <dbReference type="ARBA" id="ARBA00047974"/>
    </source>
</evidence>
<dbReference type="InterPro" id="IPR050861">
    <property type="entry name" value="Dihydroxyacetone_Kinase"/>
</dbReference>
<dbReference type="GO" id="GO:0050354">
    <property type="term" value="F:triokinase activity"/>
    <property type="evidence" value="ECO:0007669"/>
    <property type="project" value="UniProtKB-EC"/>
</dbReference>
<dbReference type="Gene3D" id="1.25.40.340">
    <property type="match status" value="1"/>
</dbReference>
<dbReference type="SUPFAM" id="SSF82549">
    <property type="entry name" value="DAK1/DegV-like"/>
    <property type="match status" value="1"/>
</dbReference>
<comment type="pathway">
    <text evidence="2">Polyol metabolism; glycerol fermentation; glycerone phosphate from glycerol (oxidative route): step 2/2.</text>
</comment>
<keyword evidence="7" id="KW-0319">Glycerol metabolism</keyword>
<dbReference type="Pfam" id="PF02734">
    <property type="entry name" value="Dak2"/>
    <property type="match status" value="1"/>
</dbReference>
<feature type="domain" description="DhaL" evidence="13">
    <location>
        <begin position="400"/>
        <end position="602"/>
    </location>
</feature>
<evidence type="ECO:0000256" key="8">
    <source>
        <dbReference type="ARBA" id="ARBA00022840"/>
    </source>
</evidence>
<dbReference type="InterPro" id="IPR004007">
    <property type="entry name" value="DhaL_dom"/>
</dbReference>
<proteinExistence type="inferred from homology"/>
<evidence type="ECO:0000256" key="4">
    <source>
        <dbReference type="ARBA" id="ARBA00022679"/>
    </source>
</evidence>
<dbReference type="SUPFAM" id="SSF101473">
    <property type="entry name" value="DhaL-like"/>
    <property type="match status" value="1"/>
</dbReference>
<dbReference type="OrthoDB" id="1724672at2759"/>
<evidence type="ECO:0000259" key="13">
    <source>
        <dbReference type="PROSITE" id="PS51480"/>
    </source>
</evidence>
<dbReference type="PROSITE" id="PS51480">
    <property type="entry name" value="DHAL"/>
    <property type="match status" value="1"/>
</dbReference>
<feature type="active site" description="Tele-hemiaminal-histidine intermediate" evidence="11">
    <location>
        <position position="225"/>
    </location>
</feature>
<dbReference type="EMBL" id="QPMT01000009">
    <property type="protein sequence ID" value="KAF4861885.1"/>
    <property type="molecule type" value="Genomic_DNA"/>
</dbReference>
<dbReference type="AlphaFoldDB" id="A0A9P5EXP9"/>
<protein>
    <submittedName>
        <fullName evidence="15">Dihydroxyacetone kinase 1</fullName>
    </submittedName>
</protein>
<dbReference type="SMART" id="SM01120">
    <property type="entry name" value="Dak2"/>
    <property type="match status" value="1"/>
</dbReference>
<dbReference type="GO" id="GO:0004371">
    <property type="term" value="F:glycerone kinase activity"/>
    <property type="evidence" value="ECO:0007669"/>
    <property type="project" value="UniProtKB-EC"/>
</dbReference>
<reference evidence="15" key="1">
    <citation type="submission" date="2019-06" db="EMBL/GenBank/DDBJ databases">
        <authorList>
            <person name="Gan P."/>
            <person name="Shirasu K."/>
        </authorList>
    </citation>
    <scope>NUCLEOTIDE SEQUENCE [LARGE SCALE GENOMIC DNA]</scope>
    <source>
        <strain evidence="15">CAD2</strain>
    </source>
</reference>
<dbReference type="Proteomes" id="UP000711996">
    <property type="component" value="Unassembled WGS sequence"/>
</dbReference>
<keyword evidence="16" id="KW-1185">Reference proteome</keyword>
<organism evidence="15 16">
    <name type="scientific">Colletotrichum siamense</name>
    <name type="common">Anthracnose fungus</name>
    <dbReference type="NCBI Taxonomy" id="690259"/>
    <lineage>
        <taxon>Eukaryota</taxon>
        <taxon>Fungi</taxon>
        <taxon>Dikarya</taxon>
        <taxon>Ascomycota</taxon>
        <taxon>Pezizomycotina</taxon>
        <taxon>Sordariomycetes</taxon>
        <taxon>Hypocreomycetidae</taxon>
        <taxon>Glomerellales</taxon>
        <taxon>Glomerellaceae</taxon>
        <taxon>Colletotrichum</taxon>
        <taxon>Colletotrichum gloeosporioides species complex</taxon>
    </lineage>
</organism>
<comment type="catalytic activity">
    <reaction evidence="10">
        <text>dihydroxyacetone + ATP = dihydroxyacetone phosphate + ADP + H(+)</text>
        <dbReference type="Rhea" id="RHEA:15773"/>
        <dbReference type="ChEBI" id="CHEBI:15378"/>
        <dbReference type="ChEBI" id="CHEBI:16016"/>
        <dbReference type="ChEBI" id="CHEBI:30616"/>
        <dbReference type="ChEBI" id="CHEBI:57642"/>
        <dbReference type="ChEBI" id="CHEBI:456216"/>
        <dbReference type="EC" id="2.7.1.29"/>
    </reaction>
</comment>
<comment type="similarity">
    <text evidence="3">Belongs to the dihydroxyacetone kinase (DAK) family.</text>
</comment>
<evidence type="ECO:0000256" key="2">
    <source>
        <dbReference type="ARBA" id="ARBA00004778"/>
    </source>
</evidence>
<feature type="binding site" evidence="12">
    <location>
        <position position="114"/>
    </location>
    <ligand>
        <name>substrate</name>
    </ligand>
</feature>
<dbReference type="PROSITE" id="PS51481">
    <property type="entry name" value="DHAK"/>
    <property type="match status" value="1"/>
</dbReference>
<comment type="caution">
    <text evidence="15">The sequence shown here is derived from an EMBL/GenBank/DDBJ whole genome shotgun (WGS) entry which is preliminary data.</text>
</comment>
<evidence type="ECO:0000256" key="6">
    <source>
        <dbReference type="ARBA" id="ARBA00022777"/>
    </source>
</evidence>
<dbReference type="Gene3D" id="3.40.50.10440">
    <property type="entry name" value="Dihydroxyacetone kinase, domain 1"/>
    <property type="match status" value="1"/>
</dbReference>
<sequence length="604" mass="63777">MSSKHFSDDPSALVIAGLRSLTAINPSVAFDEAQKTVFLKAAVTDPKVAVISGGGSGHEPSFAGFVGKGLLSGAVAGSIFASPSADQVFRCLLRLGSQRRENGILVVIMNYTGDVLHFGMAVEKARAAGIRCDMLVVGDDVGVGRSRSGRVGRRGLAGTVIVQKIASALAAQGHDLTEVHNIASQVAENLVTVGASLSHVHVPGRAPSGDELSSNEEIEIGMGIHNEEGFGRVKDILSGVVSTMLNQLLDQQDTDRAFIRIQKEDKVVLMINNLGGLSQLELGAITNEVISQLREGHGIQPRRALSGTYMSSLNGLGFSITLLKVVDESWVQLIDASTEASGWLPTITTADLPENQKATTSSQEKDIITDEEPVGTNLRGNKDTYPYERLPADSSLVDVAVTKSVLISALNHVIAAEPEVTKYDILVGDGDCGLCLKTSAQAVLAYINQQQSLETDAGKLVDNIARVVETNMDGTSGALYAIFLNALTHGLRTQSQQIQQEQQATSEIWAKALQSALSALGRYTPAQPGDRTVVDALAPFVSTFAASSSLKDAVEAARKGCESTKGMEASLGRSVYVGGEEWKNCPDPGAYGLVKLLEGLIASP</sequence>
<evidence type="ECO:0000256" key="10">
    <source>
        <dbReference type="ARBA" id="ARBA00048898"/>
    </source>
</evidence>
<feature type="domain" description="DhaK" evidence="14">
    <location>
        <begin position="9"/>
        <end position="343"/>
    </location>
</feature>